<feature type="compositionally biased region" description="Low complexity" evidence="1">
    <location>
        <begin position="19"/>
        <end position="33"/>
    </location>
</feature>
<evidence type="ECO:0000313" key="3">
    <source>
        <dbReference type="Proteomes" id="UP000314294"/>
    </source>
</evidence>
<name>A0A4Z2I0S3_9TELE</name>
<keyword evidence="3" id="KW-1185">Reference proteome</keyword>
<gene>
    <name evidence="2" type="ORF">EYF80_018360</name>
</gene>
<protein>
    <submittedName>
        <fullName evidence="2">Uncharacterized protein</fullName>
    </submittedName>
</protein>
<feature type="region of interest" description="Disordered" evidence="1">
    <location>
        <begin position="1"/>
        <end position="33"/>
    </location>
</feature>
<dbReference type="AlphaFoldDB" id="A0A4Z2I0S3"/>
<reference evidence="2 3" key="1">
    <citation type="submission" date="2019-03" db="EMBL/GenBank/DDBJ databases">
        <title>First draft genome of Liparis tanakae, snailfish: a comprehensive survey of snailfish specific genes.</title>
        <authorList>
            <person name="Kim W."/>
            <person name="Song I."/>
            <person name="Jeong J.-H."/>
            <person name="Kim D."/>
            <person name="Kim S."/>
            <person name="Ryu S."/>
            <person name="Song J.Y."/>
            <person name="Lee S.K."/>
        </authorList>
    </citation>
    <scope>NUCLEOTIDE SEQUENCE [LARGE SCALE GENOMIC DNA]</scope>
    <source>
        <tissue evidence="2">Muscle</tissue>
    </source>
</reference>
<sequence>MGSRIWNDVIPAANKPNRSSTLTKRTTTTSTATISSPSKFIVNVWRLKAQRGHQTPHLKARMRDRDKAASKASVALFKEETRWKGGKKMVLIKPDPWQVLNMRQNVKIVKK</sequence>
<accession>A0A4Z2I0S3</accession>
<evidence type="ECO:0000256" key="1">
    <source>
        <dbReference type="SAM" id="MobiDB-lite"/>
    </source>
</evidence>
<proteinExistence type="predicted"/>
<comment type="caution">
    <text evidence="2">The sequence shown here is derived from an EMBL/GenBank/DDBJ whole genome shotgun (WGS) entry which is preliminary data.</text>
</comment>
<organism evidence="2 3">
    <name type="scientific">Liparis tanakae</name>
    <name type="common">Tanaka's snailfish</name>
    <dbReference type="NCBI Taxonomy" id="230148"/>
    <lineage>
        <taxon>Eukaryota</taxon>
        <taxon>Metazoa</taxon>
        <taxon>Chordata</taxon>
        <taxon>Craniata</taxon>
        <taxon>Vertebrata</taxon>
        <taxon>Euteleostomi</taxon>
        <taxon>Actinopterygii</taxon>
        <taxon>Neopterygii</taxon>
        <taxon>Teleostei</taxon>
        <taxon>Neoteleostei</taxon>
        <taxon>Acanthomorphata</taxon>
        <taxon>Eupercaria</taxon>
        <taxon>Perciformes</taxon>
        <taxon>Cottioidei</taxon>
        <taxon>Cottales</taxon>
        <taxon>Liparidae</taxon>
        <taxon>Liparis</taxon>
    </lineage>
</organism>
<dbReference type="EMBL" id="SRLO01000150">
    <property type="protein sequence ID" value="TNN71411.1"/>
    <property type="molecule type" value="Genomic_DNA"/>
</dbReference>
<dbReference type="Proteomes" id="UP000314294">
    <property type="component" value="Unassembled WGS sequence"/>
</dbReference>
<evidence type="ECO:0000313" key="2">
    <source>
        <dbReference type="EMBL" id="TNN71411.1"/>
    </source>
</evidence>